<protein>
    <submittedName>
        <fullName evidence="3">RICIN domain-containing protein</fullName>
    </submittedName>
</protein>
<accession>A0A9Q4L4D4</accession>
<evidence type="ECO:0000259" key="2">
    <source>
        <dbReference type="SMART" id="SM00458"/>
    </source>
</evidence>
<dbReference type="Gene3D" id="2.80.10.50">
    <property type="match status" value="3"/>
</dbReference>
<feature type="region of interest" description="Disordered" evidence="1">
    <location>
        <begin position="1"/>
        <end position="28"/>
    </location>
</feature>
<dbReference type="Gene3D" id="3.40.50.1820">
    <property type="entry name" value="alpha/beta hydrolase"/>
    <property type="match status" value="1"/>
</dbReference>
<comment type="caution">
    <text evidence="3">The sequence shown here is derived from an EMBL/GenBank/DDBJ whole genome shotgun (WGS) entry which is preliminary data.</text>
</comment>
<dbReference type="InterPro" id="IPR006311">
    <property type="entry name" value="TAT_signal"/>
</dbReference>
<dbReference type="CDD" id="cd00161">
    <property type="entry name" value="beta-trefoil_Ricin-like"/>
    <property type="match status" value="1"/>
</dbReference>
<gene>
    <name evidence="3" type="ORF">NDI89_08950</name>
</gene>
<dbReference type="RefSeq" id="WP_277521195.1">
    <property type="nucleotide sequence ID" value="NZ_JAMQOT010000002.1"/>
</dbReference>
<dbReference type="PROSITE" id="PS50231">
    <property type="entry name" value="RICIN_B_LECTIN"/>
    <property type="match status" value="1"/>
</dbReference>
<dbReference type="SUPFAM" id="SSF50370">
    <property type="entry name" value="Ricin B-like lectins"/>
    <property type="match status" value="1"/>
</dbReference>
<feature type="compositionally biased region" description="Polar residues" evidence="1">
    <location>
        <begin position="1"/>
        <end position="14"/>
    </location>
</feature>
<organism evidence="3 4">
    <name type="scientific">Natrinema salsiterrestre</name>
    <dbReference type="NCBI Taxonomy" id="2950540"/>
    <lineage>
        <taxon>Archaea</taxon>
        <taxon>Methanobacteriati</taxon>
        <taxon>Methanobacteriota</taxon>
        <taxon>Stenosarchaea group</taxon>
        <taxon>Halobacteria</taxon>
        <taxon>Halobacteriales</taxon>
        <taxon>Natrialbaceae</taxon>
        <taxon>Natrinema</taxon>
    </lineage>
</organism>
<dbReference type="InterPro" id="IPR029058">
    <property type="entry name" value="AB_hydrolase_fold"/>
</dbReference>
<dbReference type="EMBL" id="JAMQOT010000002">
    <property type="protein sequence ID" value="MDF9745715.1"/>
    <property type="molecule type" value="Genomic_DNA"/>
</dbReference>
<evidence type="ECO:0000256" key="1">
    <source>
        <dbReference type="SAM" id="MobiDB-lite"/>
    </source>
</evidence>
<dbReference type="SUPFAM" id="SSF53474">
    <property type="entry name" value="alpha/beta-Hydrolases"/>
    <property type="match status" value="1"/>
</dbReference>
<dbReference type="Proteomes" id="UP001154061">
    <property type="component" value="Unassembled WGS sequence"/>
</dbReference>
<dbReference type="InterPro" id="IPR000772">
    <property type="entry name" value="Ricin_B_lectin"/>
</dbReference>
<reference evidence="3" key="1">
    <citation type="submission" date="2022-06" db="EMBL/GenBank/DDBJ databases">
        <title>Natrinema sp. a new haloarchaeum isolate from saline soil.</title>
        <authorList>
            <person name="Strakova D."/>
            <person name="Galisteo C."/>
            <person name="Sanchez-Porro C."/>
            <person name="Ventosa A."/>
        </authorList>
    </citation>
    <scope>NUCLEOTIDE SEQUENCE</scope>
    <source>
        <strain evidence="3">S1CR25-10</strain>
    </source>
</reference>
<name>A0A9Q4L4D4_9EURY</name>
<keyword evidence="4" id="KW-1185">Reference proteome</keyword>
<evidence type="ECO:0000313" key="4">
    <source>
        <dbReference type="Proteomes" id="UP001154061"/>
    </source>
</evidence>
<dbReference type="Pfam" id="PF14200">
    <property type="entry name" value="RicinB_lectin_2"/>
    <property type="match status" value="2"/>
</dbReference>
<feature type="domain" description="Ricin B lectin" evidence="2">
    <location>
        <begin position="86"/>
        <end position="224"/>
    </location>
</feature>
<dbReference type="PROSITE" id="PS51318">
    <property type="entry name" value="TAT"/>
    <property type="match status" value="1"/>
</dbReference>
<proteinExistence type="predicted"/>
<dbReference type="SMART" id="SM00458">
    <property type="entry name" value="RICIN"/>
    <property type="match status" value="1"/>
</dbReference>
<sequence>MIDNDTQSSTGESSADSETDDTTVDGGGRDLARRTLLKATGTATAVATGIGAFSGNAAALSCGDYLDAPSGYPHLYYGRLNGVRSGMKYRFVNAHSGKVLDVSNASPDDGANVHQWAWADGDNQVWRLERVADGGYRFVAEHSGKVLDVSGPSTDDGANVHQWSWHGNDNQKWYVDAVGDNGEHRLRAVHSDKVADVLDGSTDDGANVHQWDWHGGDNQKWLPEFAHNDGTLLVFTHGWLEEIGGSAEDQAYNAEVALREAGYDGPVIGNEYDSLDLDWWDATDEAERAGRIFGDWLARFRQRNPATTVRVMGHSLGAMMTLSALNRLADRGEWIHSLDLVGGAVDHDSIGDTWTDGVENAVGEVHNYHSYDDSILDVIYEVGEWDDALGYSGAEGWTPDNYYDHDVSDDVGSHCEYFKRGGCMHRVVANW</sequence>
<evidence type="ECO:0000313" key="3">
    <source>
        <dbReference type="EMBL" id="MDF9745715.1"/>
    </source>
</evidence>
<dbReference type="InterPro" id="IPR035992">
    <property type="entry name" value="Ricin_B-like_lectins"/>
</dbReference>
<dbReference type="AlphaFoldDB" id="A0A9Q4L4D4"/>